<dbReference type="GO" id="GO:0003735">
    <property type="term" value="F:structural constituent of ribosome"/>
    <property type="evidence" value="ECO:0007669"/>
    <property type="project" value="InterPro"/>
</dbReference>
<keyword evidence="8" id="KW-1185">Reference proteome</keyword>
<dbReference type="CDD" id="cd07026">
    <property type="entry name" value="Ribosomal_L20"/>
    <property type="match status" value="1"/>
</dbReference>
<reference evidence="7 8" key="1">
    <citation type="submission" date="2023-03" db="EMBL/GenBank/DDBJ databases">
        <title>Genome insight into feeding habits of ladybird beetles.</title>
        <authorList>
            <person name="Li H.-S."/>
            <person name="Huang Y.-H."/>
            <person name="Pang H."/>
        </authorList>
    </citation>
    <scope>NUCLEOTIDE SEQUENCE [LARGE SCALE GENOMIC DNA]</scope>
    <source>
        <strain evidence="7">SYSU_2023b</strain>
        <tissue evidence="7">Whole body</tissue>
    </source>
</reference>
<dbReference type="GO" id="GO:0006412">
    <property type="term" value="P:translation"/>
    <property type="evidence" value="ECO:0007669"/>
    <property type="project" value="InterPro"/>
</dbReference>
<dbReference type="GO" id="GO:1990904">
    <property type="term" value="C:ribonucleoprotein complex"/>
    <property type="evidence" value="ECO:0007669"/>
    <property type="project" value="UniProtKB-KW"/>
</dbReference>
<dbReference type="FunFam" id="1.10.1900.20:FF:000001">
    <property type="entry name" value="50S ribosomal protein L20"/>
    <property type="match status" value="1"/>
</dbReference>
<dbReference type="SUPFAM" id="SSF74731">
    <property type="entry name" value="Ribosomal protein L20"/>
    <property type="match status" value="1"/>
</dbReference>
<evidence type="ECO:0000256" key="3">
    <source>
        <dbReference type="ARBA" id="ARBA00023274"/>
    </source>
</evidence>
<dbReference type="PRINTS" id="PR00062">
    <property type="entry name" value="RIBOSOMALL20"/>
</dbReference>
<evidence type="ECO:0000256" key="1">
    <source>
        <dbReference type="ARBA" id="ARBA00007698"/>
    </source>
</evidence>
<evidence type="ECO:0000256" key="4">
    <source>
        <dbReference type="ARBA" id="ARBA00072767"/>
    </source>
</evidence>
<evidence type="ECO:0000313" key="7">
    <source>
        <dbReference type="EMBL" id="KAK9879557.1"/>
    </source>
</evidence>
<dbReference type="Pfam" id="PF00453">
    <property type="entry name" value="Ribosomal_L20"/>
    <property type="match status" value="1"/>
</dbReference>
<keyword evidence="2 6" id="KW-0689">Ribosomal protein</keyword>
<dbReference type="GO" id="GO:0005840">
    <property type="term" value="C:ribosome"/>
    <property type="evidence" value="ECO:0007669"/>
    <property type="project" value="UniProtKB-KW"/>
</dbReference>
<dbReference type="InterPro" id="IPR005813">
    <property type="entry name" value="Ribosomal_bL20"/>
</dbReference>
<comment type="similarity">
    <text evidence="1 6">Belongs to the bacterial ribosomal protein bL20 family.</text>
</comment>
<dbReference type="Proteomes" id="UP001431783">
    <property type="component" value="Unassembled WGS sequence"/>
</dbReference>
<dbReference type="InterPro" id="IPR035566">
    <property type="entry name" value="Ribosomal_protein_bL20_C"/>
</dbReference>
<keyword evidence="3 6" id="KW-0687">Ribonucleoprotein</keyword>
<proteinExistence type="inferred from homology"/>
<comment type="caution">
    <text evidence="7">The sequence shown here is derived from an EMBL/GenBank/DDBJ whole genome shotgun (WGS) entry which is preliminary data.</text>
</comment>
<evidence type="ECO:0000256" key="2">
    <source>
        <dbReference type="ARBA" id="ARBA00022980"/>
    </source>
</evidence>
<sequence length="150" mass="17588">MVFTSIVNFVRSRGPDEFWRKRKVFRLAAHYIGRRRNCYSIAIKNVHRALVYATKGRKLKKLDMADLWTTRIRAGCEEHGIDYFTFKECLARENVFLNRKSLADLACWEPYTFKSLADIAKQRAADDGLNCLNRIENSDHILSKMLKNKK</sequence>
<organism evidence="7 8">
    <name type="scientific">Henosepilachna vigintioctopunctata</name>
    <dbReference type="NCBI Taxonomy" id="420089"/>
    <lineage>
        <taxon>Eukaryota</taxon>
        <taxon>Metazoa</taxon>
        <taxon>Ecdysozoa</taxon>
        <taxon>Arthropoda</taxon>
        <taxon>Hexapoda</taxon>
        <taxon>Insecta</taxon>
        <taxon>Pterygota</taxon>
        <taxon>Neoptera</taxon>
        <taxon>Endopterygota</taxon>
        <taxon>Coleoptera</taxon>
        <taxon>Polyphaga</taxon>
        <taxon>Cucujiformia</taxon>
        <taxon>Coccinelloidea</taxon>
        <taxon>Coccinellidae</taxon>
        <taxon>Epilachninae</taxon>
        <taxon>Epilachnini</taxon>
        <taxon>Henosepilachna</taxon>
    </lineage>
</organism>
<dbReference type="Gene3D" id="6.10.160.10">
    <property type="match status" value="1"/>
</dbReference>
<dbReference type="AlphaFoldDB" id="A0AAW1UH78"/>
<evidence type="ECO:0000313" key="8">
    <source>
        <dbReference type="Proteomes" id="UP001431783"/>
    </source>
</evidence>
<evidence type="ECO:0000256" key="6">
    <source>
        <dbReference type="RuleBase" id="RU000561"/>
    </source>
</evidence>
<dbReference type="PANTHER" id="PTHR10986">
    <property type="entry name" value="39S RIBOSOMAL PROTEIN L20"/>
    <property type="match status" value="1"/>
</dbReference>
<dbReference type="NCBIfam" id="TIGR01032">
    <property type="entry name" value="rplT_bact"/>
    <property type="match status" value="1"/>
</dbReference>
<dbReference type="Gene3D" id="1.10.1900.20">
    <property type="entry name" value="Ribosomal protein L20"/>
    <property type="match status" value="1"/>
</dbReference>
<protein>
    <recommendedName>
        <fullName evidence="4">Large ribosomal subunit protein bL20m</fullName>
    </recommendedName>
    <alternativeName>
        <fullName evidence="5">39S ribosomal protein L20, mitochondrial</fullName>
    </alternativeName>
</protein>
<dbReference type="GO" id="GO:0019843">
    <property type="term" value="F:rRNA binding"/>
    <property type="evidence" value="ECO:0007669"/>
    <property type="project" value="InterPro"/>
</dbReference>
<name>A0AAW1UH78_9CUCU</name>
<evidence type="ECO:0000256" key="5">
    <source>
        <dbReference type="ARBA" id="ARBA00076245"/>
    </source>
</evidence>
<dbReference type="EMBL" id="JARQZJ010000062">
    <property type="protein sequence ID" value="KAK9879557.1"/>
    <property type="molecule type" value="Genomic_DNA"/>
</dbReference>
<accession>A0AAW1UH78</accession>
<gene>
    <name evidence="7" type="ORF">WA026_006627</name>
</gene>